<comment type="caution">
    <text evidence="2">The sequence shown here is derived from an EMBL/GenBank/DDBJ whole genome shotgun (WGS) entry which is preliminary data.</text>
</comment>
<proteinExistence type="predicted"/>
<evidence type="ECO:0000313" key="3">
    <source>
        <dbReference type="Proteomes" id="UP000285084"/>
    </source>
</evidence>
<accession>A0A420MFI7</accession>
<protein>
    <submittedName>
        <fullName evidence="2">Uncharacterized protein</fullName>
    </submittedName>
</protein>
<organism evidence="2 3">
    <name type="scientific">Fusarium oxysporum</name>
    <name type="common">Fusarium vascular wilt</name>
    <dbReference type="NCBI Taxonomy" id="5507"/>
    <lineage>
        <taxon>Eukaryota</taxon>
        <taxon>Fungi</taxon>
        <taxon>Dikarya</taxon>
        <taxon>Ascomycota</taxon>
        <taxon>Pezizomycotina</taxon>
        <taxon>Sordariomycetes</taxon>
        <taxon>Hypocreomycetidae</taxon>
        <taxon>Hypocreales</taxon>
        <taxon>Nectriaceae</taxon>
        <taxon>Fusarium</taxon>
        <taxon>Fusarium oxysporum species complex</taxon>
    </lineage>
</organism>
<name>A0A420MFI7_FUSOX</name>
<gene>
    <name evidence="2" type="ORF">BFJ69_g15102</name>
</gene>
<reference evidence="2 3" key="1">
    <citation type="journal article" date="2018" name="Sci. Rep.">
        <title>Characterisation of pathogen-specific regions and novel effector candidates in Fusarium oxysporum f. sp. cepae.</title>
        <authorList>
            <person name="Armitage A.D."/>
            <person name="Taylor A."/>
            <person name="Sobczyk M.K."/>
            <person name="Baxter L."/>
            <person name="Greenfield B.P."/>
            <person name="Bates H.J."/>
            <person name="Wilson F."/>
            <person name="Jackson A.C."/>
            <person name="Ott S."/>
            <person name="Harrison R.J."/>
            <person name="Clarkson J.P."/>
        </authorList>
    </citation>
    <scope>NUCLEOTIDE SEQUENCE [LARGE SCALE GENOMIC DNA]</scope>
    <source>
        <strain evidence="2 3">Fo_A13</strain>
    </source>
</reference>
<dbReference type="Proteomes" id="UP000285084">
    <property type="component" value="Unassembled WGS sequence"/>
</dbReference>
<sequence length="402" mass="45274">MVAPRTLQQLWRLKEHTEPPLVPSRNPIGDHKATDEDKVRKRLANWGIPAPSLHEDVLAAMRSQIKNNRVTKTTTSRVVEAEICRVLTASSLPRVTMHMLFEKLCCLFESVAEARGSWLPAGIDLRKLRNLRETGNERQHFHALRLLLPPLRILLLRLAVSNQSSDRFLSHLGSLGVVNPNKVLFLVATAADDDVDEILSPPESLRKIWKPVARERMAPEDRTQAKIYTKHLWRTTMRVRDASMPRVSETEVKDAFGPDATLASHWHRRLPYESGANKYRLVENNPMVVENTARGLHMVSGPSGTAYRFLNLWLVLGGSEAELAVLRFAVAGLLMSGSHHSLIEVMVVCAPLMRCKPPADLVEMIDQLVPCELKTVWKGKSYSITPGVFQIELARRLEDLLA</sequence>
<evidence type="ECO:0000256" key="1">
    <source>
        <dbReference type="SAM" id="MobiDB-lite"/>
    </source>
</evidence>
<evidence type="ECO:0000313" key="2">
    <source>
        <dbReference type="EMBL" id="RKK66779.1"/>
    </source>
</evidence>
<dbReference type="AlphaFoldDB" id="A0A420MFI7"/>
<dbReference type="EMBL" id="MRCX01000265">
    <property type="protein sequence ID" value="RKK66779.1"/>
    <property type="molecule type" value="Genomic_DNA"/>
</dbReference>
<feature type="region of interest" description="Disordered" evidence="1">
    <location>
        <begin position="16"/>
        <end position="35"/>
    </location>
</feature>